<proteinExistence type="predicted"/>
<dbReference type="AlphaFoldDB" id="A0A517M8N4"/>
<dbReference type="PANTHER" id="PTHR33608">
    <property type="entry name" value="BLL2464 PROTEIN"/>
    <property type="match status" value="1"/>
</dbReference>
<dbReference type="InterPro" id="IPR002881">
    <property type="entry name" value="DUF58"/>
</dbReference>
<protein>
    <recommendedName>
        <fullName evidence="1">DUF58 domain-containing protein</fullName>
    </recommendedName>
</protein>
<feature type="domain" description="DUF58" evidence="1">
    <location>
        <begin position="51"/>
        <end position="270"/>
    </location>
</feature>
<dbReference type="PANTHER" id="PTHR33608:SF12">
    <property type="entry name" value="DUF58 DOMAIN-CONTAINING PROTEIN"/>
    <property type="match status" value="1"/>
</dbReference>
<dbReference type="EMBL" id="CP036261">
    <property type="protein sequence ID" value="QDS91241.1"/>
    <property type="molecule type" value="Genomic_DNA"/>
</dbReference>
<dbReference type="Proteomes" id="UP000319557">
    <property type="component" value="Chromosome"/>
</dbReference>
<evidence type="ECO:0000313" key="3">
    <source>
        <dbReference type="Proteomes" id="UP000319557"/>
    </source>
</evidence>
<accession>A0A517M8N4</accession>
<gene>
    <name evidence="2" type="ORF">EC9_54650</name>
</gene>
<organism evidence="2 3">
    <name type="scientific">Rosistilla ulvae</name>
    <dbReference type="NCBI Taxonomy" id="1930277"/>
    <lineage>
        <taxon>Bacteria</taxon>
        <taxon>Pseudomonadati</taxon>
        <taxon>Planctomycetota</taxon>
        <taxon>Planctomycetia</taxon>
        <taxon>Pirellulales</taxon>
        <taxon>Pirellulaceae</taxon>
        <taxon>Rosistilla</taxon>
    </lineage>
</organism>
<sequence>MKARVTITLEDLMMLKADARGFSLTPRQPVGSLLAGRHASRLRGRGLMFEELRHYHQGDDIRLMDWKATARLRSPHVRVYSEERERPVLMVVDQRSPMFFGSRRAMKSVAAAEVAALGAWRALDSGDRVGGLVFNDHEIAEVRPHRSQNRVLQLFHQVVRLNGQLADPSAKQNETDAGNQPIQLNAVLEHALQVVKHDHLVVVISDLDGADDQTQQLTSRLAAHNDVLIVAVYDPLGISINGAPGMLAHDRGRVWEISNSPGFRDEFQATFQRLLDHWKEIFHGLRVPVLPISTASPVAPQIRSLFGNQSR</sequence>
<name>A0A517M8N4_9BACT</name>
<dbReference type="RefSeq" id="WP_145348910.1">
    <property type="nucleotide sequence ID" value="NZ_CP036261.1"/>
</dbReference>
<dbReference type="Pfam" id="PF01882">
    <property type="entry name" value="DUF58"/>
    <property type="match status" value="1"/>
</dbReference>
<dbReference type="KEGG" id="ruv:EC9_54650"/>
<keyword evidence="3" id="KW-1185">Reference proteome</keyword>
<evidence type="ECO:0000259" key="1">
    <source>
        <dbReference type="Pfam" id="PF01882"/>
    </source>
</evidence>
<reference evidence="2 3" key="1">
    <citation type="submission" date="2019-02" db="EMBL/GenBank/DDBJ databases">
        <title>Deep-cultivation of Planctomycetes and their phenomic and genomic characterization uncovers novel biology.</title>
        <authorList>
            <person name="Wiegand S."/>
            <person name="Jogler M."/>
            <person name="Boedeker C."/>
            <person name="Pinto D."/>
            <person name="Vollmers J."/>
            <person name="Rivas-Marin E."/>
            <person name="Kohn T."/>
            <person name="Peeters S.H."/>
            <person name="Heuer A."/>
            <person name="Rast P."/>
            <person name="Oberbeckmann S."/>
            <person name="Bunk B."/>
            <person name="Jeske O."/>
            <person name="Meyerdierks A."/>
            <person name="Storesund J.E."/>
            <person name="Kallscheuer N."/>
            <person name="Luecker S."/>
            <person name="Lage O.M."/>
            <person name="Pohl T."/>
            <person name="Merkel B.J."/>
            <person name="Hornburger P."/>
            <person name="Mueller R.-W."/>
            <person name="Bruemmer F."/>
            <person name="Labrenz M."/>
            <person name="Spormann A.M."/>
            <person name="Op den Camp H."/>
            <person name="Overmann J."/>
            <person name="Amann R."/>
            <person name="Jetten M.S.M."/>
            <person name="Mascher T."/>
            <person name="Medema M.H."/>
            <person name="Devos D.P."/>
            <person name="Kaster A.-K."/>
            <person name="Ovreas L."/>
            <person name="Rohde M."/>
            <person name="Galperin M.Y."/>
            <person name="Jogler C."/>
        </authorList>
    </citation>
    <scope>NUCLEOTIDE SEQUENCE [LARGE SCALE GENOMIC DNA]</scope>
    <source>
        <strain evidence="2 3">EC9</strain>
    </source>
</reference>
<dbReference type="OrthoDB" id="9780819at2"/>
<evidence type="ECO:0000313" key="2">
    <source>
        <dbReference type="EMBL" id="QDS91241.1"/>
    </source>
</evidence>